<dbReference type="EMBL" id="LAVV01000998">
    <property type="protein sequence ID" value="KNZ63879.1"/>
    <property type="molecule type" value="Genomic_DNA"/>
</dbReference>
<gene>
    <name evidence="1" type="ORF">VP01_1089g8</name>
</gene>
<organism evidence="1 2">
    <name type="scientific">Puccinia sorghi</name>
    <dbReference type="NCBI Taxonomy" id="27349"/>
    <lineage>
        <taxon>Eukaryota</taxon>
        <taxon>Fungi</taxon>
        <taxon>Dikarya</taxon>
        <taxon>Basidiomycota</taxon>
        <taxon>Pucciniomycotina</taxon>
        <taxon>Pucciniomycetes</taxon>
        <taxon>Pucciniales</taxon>
        <taxon>Pucciniaceae</taxon>
        <taxon>Puccinia</taxon>
    </lineage>
</organism>
<reference evidence="1 2" key="1">
    <citation type="submission" date="2015-08" db="EMBL/GenBank/DDBJ databases">
        <title>Next Generation Sequencing and Analysis of the Genome of Puccinia sorghi L Schw, the Causal Agent of Maize Common Rust.</title>
        <authorList>
            <person name="Rochi L."/>
            <person name="Burguener G."/>
            <person name="Darino M."/>
            <person name="Turjanski A."/>
            <person name="Kreff E."/>
            <person name="Dieguez M.J."/>
            <person name="Sacco F."/>
        </authorList>
    </citation>
    <scope>NUCLEOTIDE SEQUENCE [LARGE SCALE GENOMIC DNA]</scope>
    <source>
        <strain evidence="1 2">RO10H11247</strain>
    </source>
</reference>
<dbReference type="VEuPathDB" id="FungiDB:VP01_1089g8"/>
<name>A0A0L6VT61_9BASI</name>
<proteinExistence type="predicted"/>
<dbReference type="AlphaFoldDB" id="A0A0L6VT61"/>
<sequence length="75" mass="8277">MSDFEIKVFLVLKSKLKCHHILTGTSENPQLINKFLPSFVSPDLMSLLFIGSGYSEGNALGSDFFISSHLCVKVV</sequence>
<dbReference type="Proteomes" id="UP000037035">
    <property type="component" value="Unassembled WGS sequence"/>
</dbReference>
<accession>A0A0L6VT61</accession>
<comment type="caution">
    <text evidence="1">The sequence shown here is derived from an EMBL/GenBank/DDBJ whole genome shotgun (WGS) entry which is preliminary data.</text>
</comment>
<evidence type="ECO:0000313" key="2">
    <source>
        <dbReference type="Proteomes" id="UP000037035"/>
    </source>
</evidence>
<evidence type="ECO:0000313" key="1">
    <source>
        <dbReference type="EMBL" id="KNZ63879.1"/>
    </source>
</evidence>
<keyword evidence="2" id="KW-1185">Reference proteome</keyword>
<protein>
    <submittedName>
        <fullName evidence="1">Uncharacterized protein</fullName>
    </submittedName>
</protein>